<dbReference type="InterPro" id="IPR000121">
    <property type="entry name" value="PEP_util_C"/>
</dbReference>
<dbReference type="SUPFAM" id="SSF51621">
    <property type="entry name" value="Phosphoenolpyruvate/pyruvate domain"/>
    <property type="match status" value="1"/>
</dbReference>
<evidence type="ECO:0000256" key="10">
    <source>
        <dbReference type="ARBA" id="ARBA00022597"/>
    </source>
</evidence>
<feature type="binding site" evidence="19">
    <location>
        <begin position="456"/>
        <end position="457"/>
    </location>
    <ligand>
        <name>phosphoenolpyruvate</name>
        <dbReference type="ChEBI" id="CHEBI:58702"/>
    </ligand>
</feature>
<dbReference type="Proteomes" id="UP000478431">
    <property type="component" value="Unassembled WGS sequence"/>
</dbReference>
<keyword evidence="10 17" id="KW-0762">Sugar transport</keyword>
<dbReference type="InterPro" id="IPR040442">
    <property type="entry name" value="Pyrv_kinase-like_dom_sf"/>
</dbReference>
<dbReference type="InterPro" id="IPR023151">
    <property type="entry name" value="PEP_util_CS"/>
</dbReference>
<feature type="domain" description="PEP-utilising enzyme mobile" evidence="21">
    <location>
        <begin position="155"/>
        <end position="227"/>
    </location>
</feature>
<dbReference type="GO" id="GO:0009401">
    <property type="term" value="P:phosphoenolpyruvate-dependent sugar phosphotransferase system"/>
    <property type="evidence" value="ECO:0007669"/>
    <property type="project" value="UniProtKB-KW"/>
</dbReference>
<dbReference type="OMA" id="RMFANDH"/>
<dbReference type="InterPro" id="IPR050499">
    <property type="entry name" value="PEP-utilizing_PTS_enzyme"/>
</dbReference>
<dbReference type="EMBL" id="JAAJIY010000021">
    <property type="protein sequence ID" value="NGK21451.1"/>
    <property type="molecule type" value="Genomic_DNA"/>
</dbReference>
<accession>A0A389VC59</accession>
<dbReference type="Proteomes" id="UP000561555">
    <property type="component" value="Unassembled WGS sequence"/>
</dbReference>
<dbReference type="GO" id="GO:0008965">
    <property type="term" value="F:phosphoenolpyruvate-protein phosphotransferase activity"/>
    <property type="evidence" value="ECO:0007669"/>
    <property type="project" value="UniProtKB-EC"/>
</dbReference>
<dbReference type="EMBL" id="JAALTR010000170">
    <property type="protein sequence ID" value="NGW67038.1"/>
    <property type="molecule type" value="Genomic_DNA"/>
</dbReference>
<evidence type="ECO:0000313" key="30">
    <source>
        <dbReference type="Proteomes" id="UP000265645"/>
    </source>
</evidence>
<feature type="active site" description="Proton donor" evidence="18">
    <location>
        <position position="504"/>
    </location>
</feature>
<comment type="similarity">
    <text evidence="5 17">Belongs to the PEP-utilizing enzyme family.</text>
</comment>
<evidence type="ECO:0000313" key="33">
    <source>
        <dbReference type="Proteomes" id="UP000478431"/>
    </source>
</evidence>
<dbReference type="InterPro" id="IPR015813">
    <property type="entry name" value="Pyrv/PenolPyrv_kinase-like_dom"/>
</dbReference>
<keyword evidence="8 17" id="KW-0813">Transport</keyword>
<feature type="binding site" evidence="19">
    <location>
        <position position="334"/>
    </location>
    <ligand>
        <name>phosphoenolpyruvate</name>
        <dbReference type="ChEBI" id="CHEBI:58702"/>
    </ligand>
</feature>
<feature type="binding site" evidence="19">
    <location>
        <position position="467"/>
    </location>
    <ligand>
        <name>phosphoenolpyruvate</name>
        <dbReference type="ChEBI" id="CHEBI:58702"/>
    </ligand>
</feature>
<evidence type="ECO:0000256" key="14">
    <source>
        <dbReference type="ARBA" id="ARBA00022777"/>
    </source>
</evidence>
<evidence type="ECO:0000256" key="18">
    <source>
        <dbReference type="PIRSR" id="PIRSR000732-1"/>
    </source>
</evidence>
<evidence type="ECO:0000256" key="9">
    <source>
        <dbReference type="ARBA" id="ARBA00022490"/>
    </source>
</evidence>
<dbReference type="PIRSF" id="PIRSF000732">
    <property type="entry name" value="PTS_enzyme_I"/>
    <property type="match status" value="1"/>
</dbReference>
<dbReference type="EMBL" id="JAANDN010000108">
    <property type="protein sequence ID" value="NUY69328.1"/>
    <property type="molecule type" value="Genomic_DNA"/>
</dbReference>
<dbReference type="PROSITE" id="PS00742">
    <property type="entry name" value="PEP_ENZYMES_2"/>
    <property type="match status" value="1"/>
</dbReference>
<dbReference type="Pfam" id="PF05524">
    <property type="entry name" value="PEP-utilisers_N"/>
    <property type="match status" value="1"/>
</dbReference>
<evidence type="ECO:0000313" key="32">
    <source>
        <dbReference type="Proteomes" id="UP000473113"/>
    </source>
</evidence>
<reference evidence="26 33" key="6">
    <citation type="submission" date="2020-02" db="EMBL/GenBank/DDBJ databases">
        <title>Novel Insights Into The Classification of Staphylococcal Beta-Lactamases In Relation To The Cefazolin Inoculum Effect.</title>
        <authorList>
            <person name="Carvajal L.P."/>
            <person name="Rincon S."/>
            <person name="Echeverri A."/>
            <person name="Porras J."/>
            <person name="Rios R."/>
            <person name="Ordonez K."/>
            <person name="Seas C."/>
            <person name="Gomez-Villegas S."/>
            <person name="Diaz L."/>
            <person name="Arias C.A."/>
            <person name="Reyes J."/>
        </authorList>
    </citation>
    <scope>NUCLEOTIDE SEQUENCE [LARGE SCALE GENOMIC DNA]</scope>
    <source>
        <strain evidence="26 33">UP127</strain>
    </source>
</reference>
<keyword evidence="9 17" id="KW-0963">Cytoplasm</keyword>
<dbReference type="SUPFAM" id="SSF52009">
    <property type="entry name" value="Phosphohistidine domain"/>
    <property type="match status" value="1"/>
</dbReference>
<dbReference type="Proteomes" id="UP000265645">
    <property type="component" value="Unassembled WGS sequence"/>
</dbReference>
<reference evidence="24 34" key="7">
    <citation type="submission" date="2020-06" db="EMBL/GenBank/DDBJ databases">
        <authorList>
            <consortium name="Pathogen Informatics"/>
        </authorList>
    </citation>
    <scope>NUCLEOTIDE SEQUENCE [LARGE SCALE GENOMIC DNA]</scope>
    <source>
        <strain evidence="24 34">MOS114</strain>
    </source>
</reference>
<dbReference type="PRINTS" id="PR01736">
    <property type="entry name" value="PHPHTRNFRASE"/>
</dbReference>
<dbReference type="InterPro" id="IPR036637">
    <property type="entry name" value="Phosphohistidine_dom_sf"/>
</dbReference>
<dbReference type="Gene3D" id="3.50.30.10">
    <property type="entry name" value="Phosphohistidine domain"/>
    <property type="match status" value="1"/>
</dbReference>
<dbReference type="SUPFAM" id="SSF47831">
    <property type="entry name" value="Enzyme I of the PEP:sugar phosphotransferase system HPr-binding (sub)domain"/>
    <property type="match status" value="1"/>
</dbReference>
<dbReference type="EMBL" id="CAIIGN010000005">
    <property type="protein sequence ID" value="CAC8237055.1"/>
    <property type="molecule type" value="Genomic_DNA"/>
</dbReference>
<keyword evidence="27" id="KW-0670">Pyruvate</keyword>
<evidence type="ECO:0000256" key="12">
    <source>
        <dbReference type="ARBA" id="ARBA00022683"/>
    </source>
</evidence>
<feature type="domain" description="PEP-utilising enzyme C-terminal" evidence="22">
    <location>
        <begin position="252"/>
        <end position="540"/>
    </location>
</feature>
<evidence type="ECO:0000313" key="24">
    <source>
        <dbReference type="EMBL" id="CAC8237055.1"/>
    </source>
</evidence>
<comment type="function">
    <text evidence="3 17">General (non sugar-specific) component of the phosphoenolpyruvate-dependent sugar phosphotransferase system (sugar PTS). This major carbohydrate active-transport system catalyzes the phosphorylation of incoming sugar substrates concomitantly with their translocation across the cell membrane. Enzyme I transfers the phosphoryl group from phosphoenolpyruvate (PEP) to the phosphoryl carrier protein (HPr).</text>
</comment>
<reference evidence="28 35" key="4">
    <citation type="journal article" date="2020" name="J. Antimicrob. Chemother.">
        <title>Detection of heterogeneous vancomycin intermediate resistance in MRSA isolates from Latin America.</title>
        <authorList>
            <person name="Castro B.E."/>
            <person name="Berrio M."/>
            <person name="Vargas M.L."/>
            <person name="Carvajal L.P."/>
            <person name="Millan L.V."/>
            <person name="Rios R."/>
            <person name="Hernandez A.K."/>
            <person name="Rincon S."/>
            <person name="Cubides P."/>
            <person name="Forero E."/>
            <person name="Dinh A."/>
            <person name="Seas C."/>
            <person name="Munita J.M."/>
            <person name="Arias C.A."/>
            <person name="Reyes J."/>
            <person name="Diaz L."/>
        </authorList>
    </citation>
    <scope>NUCLEOTIDE SEQUENCE [LARGE SCALE GENOMIC DNA]</scope>
    <source>
        <strain evidence="28 35">UP89</strain>
    </source>
</reference>
<dbReference type="GO" id="GO:0046872">
    <property type="term" value="F:metal ion binding"/>
    <property type="evidence" value="ECO:0007669"/>
    <property type="project" value="UniProtKB-KW"/>
</dbReference>
<organism evidence="27 32">
    <name type="scientific">Staphylococcus aureus</name>
    <dbReference type="NCBI Taxonomy" id="1280"/>
    <lineage>
        <taxon>Bacteria</taxon>
        <taxon>Bacillati</taxon>
        <taxon>Bacillota</taxon>
        <taxon>Bacilli</taxon>
        <taxon>Bacillales</taxon>
        <taxon>Staphylococcaceae</taxon>
        <taxon>Staphylococcus</taxon>
    </lineage>
</organism>
<dbReference type="GO" id="GO:0005737">
    <property type="term" value="C:cytoplasm"/>
    <property type="evidence" value="ECO:0007669"/>
    <property type="project" value="UniProtKB-SubCell"/>
</dbReference>
<feature type="binding site" evidence="20">
    <location>
        <position position="433"/>
    </location>
    <ligand>
        <name>Mg(2+)</name>
        <dbReference type="ChEBI" id="CHEBI:18420"/>
    </ligand>
</feature>
<evidence type="ECO:0000259" key="22">
    <source>
        <dbReference type="Pfam" id="PF02896"/>
    </source>
</evidence>
<comment type="caution">
    <text evidence="27">The sequence shown here is derived from an EMBL/GenBank/DDBJ whole genome shotgun (WGS) entry which is preliminary data.</text>
</comment>
<dbReference type="RefSeq" id="WP_000040051.1">
    <property type="nucleotide sequence ID" value="NZ_AP017320.1"/>
</dbReference>
<dbReference type="Proteomes" id="UP000451682">
    <property type="component" value="Unassembled WGS sequence"/>
</dbReference>
<dbReference type="Pfam" id="PF00391">
    <property type="entry name" value="PEP-utilizers"/>
    <property type="match status" value="1"/>
</dbReference>
<dbReference type="InterPro" id="IPR024692">
    <property type="entry name" value="PTS_EI"/>
</dbReference>
<reference evidence="29 31" key="2">
    <citation type="submission" date="2018-06" db="EMBL/GenBank/DDBJ databases">
        <title>Whole genome sequencing to identify and define MRSA outbreaks.</title>
        <authorList>
            <person name="Sullivan M.J."/>
            <person name="Altman D.R."/>
            <person name="Chacko K."/>
            <person name="Ciferri B."/>
            <person name="Webster E."/>
            <person name="Deikus G."/>
            <person name="Lewis M."/>
            <person name="Khan Z."/>
            <person name="Beckford C."/>
            <person name="Rendo A."/>
            <person name="Samaroo F."/>
            <person name="Sebra R."/>
            <person name="Karam-Howlin R."/>
            <person name="Southwick K."/>
            <person name="Adams E."/>
            <person name="Ying L."/>
            <person name="Kornblum J."/>
            <person name="Factor S."/>
            <person name="Danesh Yazdi M."/>
            <person name="Dingle T."/>
            <person name="Hamula C."/>
            <person name="Bashir A."/>
            <person name="Schadt E."/>
            <person name="Kasarskis A."/>
            <person name="Patel G."/>
            <person name="Wallach F."/>
            <person name="Gibbs K."/>
            <person name="Van Bakel H."/>
        </authorList>
    </citation>
    <scope>NUCLEOTIDE SEQUENCE [LARGE SCALE GENOMIC DNA]</scope>
    <source>
        <strain evidence="31">pt013</strain>
        <strain evidence="29">Pt013</strain>
    </source>
</reference>
<evidence type="ECO:0000256" key="7">
    <source>
        <dbReference type="ARBA" id="ARBA00016544"/>
    </source>
</evidence>
<comment type="subcellular location">
    <subcellularLocation>
        <location evidence="4 17">Cytoplasm</location>
    </subcellularLocation>
</comment>
<evidence type="ECO:0000313" key="26">
    <source>
        <dbReference type="EMBL" id="NGK21451.1"/>
    </source>
</evidence>
<dbReference type="InterPro" id="IPR008279">
    <property type="entry name" value="PEP-util_enz_mobile_dom"/>
</dbReference>
<comment type="catalytic activity">
    <reaction evidence="1 17">
        <text>L-histidyl-[protein] + phosphoenolpyruvate = N(pros)-phospho-L-histidyl-[protein] + pyruvate</text>
        <dbReference type="Rhea" id="RHEA:23880"/>
        <dbReference type="Rhea" id="RHEA-COMP:9745"/>
        <dbReference type="Rhea" id="RHEA-COMP:9746"/>
        <dbReference type="ChEBI" id="CHEBI:15361"/>
        <dbReference type="ChEBI" id="CHEBI:29979"/>
        <dbReference type="ChEBI" id="CHEBI:58702"/>
        <dbReference type="ChEBI" id="CHEBI:64837"/>
        <dbReference type="EC" id="2.7.3.9"/>
    </reaction>
</comment>
<evidence type="ECO:0000256" key="15">
    <source>
        <dbReference type="ARBA" id="ARBA00022842"/>
    </source>
</evidence>
<dbReference type="InterPro" id="IPR006318">
    <property type="entry name" value="PTS_EI-like"/>
</dbReference>
<keyword evidence="13 17" id="KW-0479">Metal-binding</keyword>
<dbReference type="InterPro" id="IPR036618">
    <property type="entry name" value="PtsI_HPr-bd_sf"/>
</dbReference>
<keyword evidence="15 17" id="KW-0460">Magnesium</keyword>
<keyword evidence="12 17" id="KW-0598">Phosphotransferase system</keyword>
<evidence type="ECO:0000256" key="11">
    <source>
        <dbReference type="ARBA" id="ARBA00022679"/>
    </source>
</evidence>
<comment type="cofactor">
    <cofactor evidence="2 17 20">
        <name>Mg(2+)</name>
        <dbReference type="ChEBI" id="CHEBI:18420"/>
    </cofactor>
</comment>
<evidence type="ECO:0000313" key="31">
    <source>
        <dbReference type="Proteomes" id="UP000451682"/>
    </source>
</evidence>
<dbReference type="InterPro" id="IPR018274">
    <property type="entry name" value="PEP_util_AS"/>
</dbReference>
<dbReference type="Gene3D" id="1.10.274.10">
    <property type="entry name" value="PtsI, HPr-binding domain"/>
    <property type="match status" value="1"/>
</dbReference>
<evidence type="ECO:0000256" key="4">
    <source>
        <dbReference type="ARBA" id="ARBA00004496"/>
    </source>
</evidence>
<evidence type="ECO:0000313" key="35">
    <source>
        <dbReference type="Proteomes" id="UP000561555"/>
    </source>
</evidence>
<evidence type="ECO:0000256" key="2">
    <source>
        <dbReference type="ARBA" id="ARBA00001946"/>
    </source>
</evidence>
<proteinExistence type="inferred from homology"/>
<dbReference type="PANTHER" id="PTHR46244">
    <property type="entry name" value="PHOSPHOENOLPYRUVATE-PROTEIN PHOSPHOTRANSFERASE"/>
    <property type="match status" value="1"/>
</dbReference>
<accession>A0A4V1C9F4</accession>
<sequence>MSKLIKGIAASDGVAIAKAYLLVEPDLTFDKNEKVTDVEGEVAKFNSAIEASKVELTKIRNNAEVQLGADKAAIFDAHLLVLDDPELIQPIQDKIKNENANAATALTDVTTQFVTIFESMDNEYMKERAADIRDVSKRVLSHILGVELPNPSMIDESVVIVGNDLTPSDTAQLNKEFVQGFATNIGGRTSHSAIMSRSLEIPAIVGTKSITQEVKQGDMIIVDGLNGDVIVNPTEDELIAYQDKRECYFADKKELQKLRDADTVTVDGVHAELAANIGTPNDLPGVIENGAQGIGLYRTEFLYMGRDQMPTEEEQFEAYKEVLEAMDGKRVVVRTLDIGGDKELSYLNLPEEMNPFLGYRAIRLCLAQQDIFRPQLRALLRASVYGKLNIMFPMVATINEFREAKAILLEEKENLKNEGHDISDDIELGIMVEIPATAALADVFAKEVDFFSIGTNDLIQYTLAADRMSERVSYLYQPYNPSILRLVKQVIEASHKEGKWTGMCGEMAGDETAIPLLLGLGLDEFSMSATSILKARRQINGLSKNEMTELANRAVDCATQEEVIELVNNYVK</sequence>
<evidence type="ECO:0000259" key="21">
    <source>
        <dbReference type="Pfam" id="PF00391"/>
    </source>
</evidence>
<reference evidence="25" key="3">
    <citation type="submission" date="2018-07" db="EMBL/GenBank/DDBJ databases">
        <title>Protection against atopic dermatitis through acquisition of Staphylococcus quorum-sensing agr mutations in the skin.</title>
        <authorList>
            <person name="Nakamura Y."/>
            <person name="Takahashi H."/>
            <person name="Takaya A."/>
            <person name="Inoue Y."/>
            <person name="Katayama Y."/>
            <person name="Kusuya Y."/>
            <person name="Shoji T."/>
            <person name="Takada S."/>
            <person name="Nakagawa S."/>
            <person name="Oguma R."/>
            <person name="Ozawa N."/>
            <person name="Yamaide F."/>
            <person name="Suzuki S."/>
            <person name="Villaruz A."/>
            <person name="Otto M."/>
            <person name="Matsue H."/>
            <person name="Nunez G."/>
            <person name="Shimojo N."/>
        </authorList>
    </citation>
    <scope>NUCLEOTIDE SEQUENCE</scope>
    <source>
        <strain evidence="25">M1K003</strain>
    </source>
</reference>
<evidence type="ECO:0000256" key="16">
    <source>
        <dbReference type="ARBA" id="ARBA00033235"/>
    </source>
</evidence>
<dbReference type="EC" id="2.7.3.9" evidence="6 17"/>
<dbReference type="FunFam" id="1.10.274.10:FF:000001">
    <property type="entry name" value="Phosphoenolpyruvate-protein phosphotransferase"/>
    <property type="match status" value="1"/>
</dbReference>
<dbReference type="Pfam" id="PF02896">
    <property type="entry name" value="PEP-utilizers_C"/>
    <property type="match status" value="1"/>
</dbReference>
<evidence type="ECO:0000313" key="25">
    <source>
        <dbReference type="EMBL" id="GBV20622.1"/>
    </source>
</evidence>
<evidence type="ECO:0000256" key="6">
    <source>
        <dbReference type="ARBA" id="ARBA00012232"/>
    </source>
</evidence>
<evidence type="ECO:0000256" key="13">
    <source>
        <dbReference type="ARBA" id="ARBA00022723"/>
    </source>
</evidence>
<evidence type="ECO:0000259" key="23">
    <source>
        <dbReference type="Pfam" id="PF05524"/>
    </source>
</evidence>
<reference evidence="30" key="1">
    <citation type="submission" date="2017-08" db="EMBL/GenBank/DDBJ databases">
        <title>Protection against atopic dermatitis through acquisition of Staphylococcus quorum-sensing agr mutations in the skin.</title>
        <authorList>
            <person name="Nakamura Y."/>
            <person name="Takahashi H."/>
            <person name="Takaya A."/>
            <person name="Inoue Y."/>
            <person name="Katayama Y."/>
            <person name="Kusuya Y."/>
            <person name="Shoji T."/>
            <person name="Takada S."/>
            <person name="Nakagawa S."/>
            <person name="Oguma R."/>
            <person name="Ozawa N."/>
            <person name="Yamaide F."/>
            <person name="Suzuki S."/>
            <person name="Villaruz A."/>
            <person name="Otto M."/>
            <person name="Matsue H."/>
            <person name="Nunez G."/>
            <person name="Shimojo N."/>
        </authorList>
    </citation>
    <scope>NUCLEOTIDE SEQUENCE [LARGE SCALE GENOMIC DNA]</scope>
    <source>
        <strain evidence="30">M1K003</strain>
    </source>
</reference>
<name>A0A389VC59_STAAU</name>
<dbReference type="AlphaFoldDB" id="A0A389VC59"/>
<dbReference type="Proteomes" id="UP000507402">
    <property type="component" value="Unassembled WGS sequence"/>
</dbReference>
<keyword evidence="14 17" id="KW-0418">Kinase</keyword>
<dbReference type="EMBL" id="BDVT01000007">
    <property type="protein sequence ID" value="GBV20622.1"/>
    <property type="molecule type" value="Genomic_DNA"/>
</dbReference>
<evidence type="ECO:0000313" key="27">
    <source>
        <dbReference type="EMBL" id="NGW67038.1"/>
    </source>
</evidence>
<dbReference type="SMR" id="A0A389VC59"/>
<feature type="binding site" evidence="20">
    <location>
        <position position="457"/>
    </location>
    <ligand>
        <name>Mg(2+)</name>
        <dbReference type="ChEBI" id="CHEBI:18420"/>
    </ligand>
</feature>
<dbReference type="PANTHER" id="PTHR46244:SF3">
    <property type="entry name" value="PHOSPHOENOLPYRUVATE-PROTEIN PHOSPHOTRANSFERASE"/>
    <property type="match status" value="1"/>
</dbReference>
<reference evidence="27 32" key="5">
    <citation type="submission" date="2020-02" db="EMBL/GenBank/DDBJ databases">
        <title>Detection of Heterogeneous Vancomycin Intermediate Resistance in Methicillin Resistant Staphylococcus aureus Isolates from Latin-America.</title>
        <authorList>
            <person name="Castro-Cardozo B."/>
            <person name="Berrio M."/>
            <person name="Vargas M.L."/>
            <person name="Carvajal L.P."/>
            <person name="Millan L.V."/>
            <person name="Rios R."/>
            <person name="Hernandez A."/>
            <person name="Rincon S.L."/>
            <person name="Cubides P."/>
            <person name="Forero E."/>
            <person name="Dinh A."/>
            <person name="Seas C."/>
            <person name="Munita J.M."/>
            <person name="Arias C.A."/>
            <person name="Reyes J."/>
            <person name="Diaz L."/>
        </authorList>
    </citation>
    <scope>NUCLEOTIDE SEQUENCE [LARGE SCALE GENOMIC DNA]</scope>
    <source>
        <strain evidence="27 32">UG255</strain>
    </source>
</reference>
<dbReference type="KEGG" id="saud:CH52_00465"/>
<evidence type="ECO:0000256" key="5">
    <source>
        <dbReference type="ARBA" id="ARBA00007837"/>
    </source>
</evidence>
<dbReference type="Gene3D" id="3.20.20.60">
    <property type="entry name" value="Phosphoenolpyruvate-binding domains"/>
    <property type="match status" value="1"/>
</dbReference>
<evidence type="ECO:0000313" key="34">
    <source>
        <dbReference type="Proteomes" id="UP000507402"/>
    </source>
</evidence>
<evidence type="ECO:0000313" key="29">
    <source>
        <dbReference type="EMBL" id="TXL47691.1"/>
    </source>
</evidence>
<feature type="binding site" evidence="19">
    <location>
        <position position="298"/>
    </location>
    <ligand>
        <name>phosphoenolpyruvate</name>
        <dbReference type="ChEBI" id="CHEBI:58702"/>
    </ligand>
</feature>
<feature type="active site" description="Tele-phosphohistidine intermediate" evidence="18">
    <location>
        <position position="191"/>
    </location>
</feature>
<evidence type="ECO:0000313" key="28">
    <source>
        <dbReference type="EMBL" id="NUY69328.1"/>
    </source>
</evidence>
<evidence type="ECO:0000256" key="19">
    <source>
        <dbReference type="PIRSR" id="PIRSR000732-2"/>
    </source>
</evidence>
<dbReference type="EMBL" id="QNXF01000001">
    <property type="protein sequence ID" value="TXL47691.1"/>
    <property type="molecule type" value="Genomic_DNA"/>
</dbReference>
<feature type="domain" description="Phosphotransferase system enzyme I N-terminal" evidence="23">
    <location>
        <begin position="6"/>
        <end position="128"/>
    </location>
</feature>
<dbReference type="Proteomes" id="UP000473113">
    <property type="component" value="Unassembled WGS sequence"/>
</dbReference>
<evidence type="ECO:0000256" key="3">
    <source>
        <dbReference type="ARBA" id="ARBA00002728"/>
    </source>
</evidence>
<evidence type="ECO:0000256" key="8">
    <source>
        <dbReference type="ARBA" id="ARBA00022448"/>
    </source>
</evidence>
<dbReference type="NCBIfam" id="TIGR01417">
    <property type="entry name" value="PTS_I_fam"/>
    <property type="match status" value="1"/>
</dbReference>
<evidence type="ECO:0000256" key="17">
    <source>
        <dbReference type="PIRNR" id="PIRNR000732"/>
    </source>
</evidence>
<protein>
    <recommendedName>
        <fullName evidence="7 17">Phosphoenolpyruvate-protein phosphotransferase</fullName>
        <ecNumber evidence="6 17">2.7.3.9</ecNumber>
    </recommendedName>
    <alternativeName>
        <fullName evidence="16 17">Phosphotransferase system, enzyme I</fullName>
    </alternativeName>
</protein>
<dbReference type="PROSITE" id="PS00370">
    <property type="entry name" value="PEP_ENZYMES_PHOS_SITE"/>
    <property type="match status" value="1"/>
</dbReference>
<evidence type="ECO:0000256" key="20">
    <source>
        <dbReference type="PIRSR" id="PIRSR000732-3"/>
    </source>
</evidence>
<evidence type="ECO:0000256" key="1">
    <source>
        <dbReference type="ARBA" id="ARBA00000683"/>
    </source>
</evidence>
<keyword evidence="11 17" id="KW-0808">Transferase</keyword>
<gene>
    <name evidence="27" type="primary">ptsP</name>
    <name evidence="25" type="synonym">ptsA</name>
    <name evidence="24" type="synonym">ptsI</name>
    <name evidence="29" type="ORF">DQU50_01040</name>
    <name evidence="26" type="ORF">G0Z31_07995</name>
    <name evidence="27" type="ORF">G6Y24_05945</name>
    <name evidence="28" type="ORF">GQX52_11930</name>
    <name evidence="25" type="ORF">M1K003_1615</name>
    <name evidence="24" type="ORF">SAMEA70153168_01560</name>
</gene>
<dbReference type="FunFam" id="3.20.20.60:FF:000007">
    <property type="entry name" value="Phosphoenolpyruvate-protein phosphotransferase"/>
    <property type="match status" value="1"/>
</dbReference>
<dbReference type="GO" id="GO:0016301">
    <property type="term" value="F:kinase activity"/>
    <property type="evidence" value="ECO:0007669"/>
    <property type="project" value="UniProtKB-KW"/>
</dbReference>
<dbReference type="InterPro" id="IPR008731">
    <property type="entry name" value="PTS_EIN"/>
</dbReference>